<proteinExistence type="predicted"/>
<name>A0ABV6V484_9ACTN</name>
<keyword evidence="1" id="KW-0067">ATP-binding</keyword>
<accession>A0ABV6V484</accession>
<sequence length="134" mass="14048">MDQHPPPVHTTLRLDGTAGSTTAARLHTEEFLARLRPSLPPLTTQDAVLAVSELVANAVRHAPGPCALDLLHHGHLLVIAVTDTSAVVPATREPDLVNGTGGFGMHLLARLAAETTVRAQSDGKTITVTLHIPA</sequence>
<dbReference type="PANTHER" id="PTHR35526:SF3">
    <property type="entry name" value="ANTI-SIGMA-F FACTOR RSBW"/>
    <property type="match status" value="1"/>
</dbReference>
<comment type="caution">
    <text evidence="1">The sequence shown here is derived from an EMBL/GenBank/DDBJ whole genome shotgun (WGS) entry which is preliminary data.</text>
</comment>
<keyword evidence="1" id="KW-0547">Nucleotide-binding</keyword>
<dbReference type="CDD" id="cd16936">
    <property type="entry name" value="HATPase_RsbW-like"/>
    <property type="match status" value="1"/>
</dbReference>
<dbReference type="InterPro" id="IPR003594">
    <property type="entry name" value="HATPase_dom"/>
</dbReference>
<dbReference type="PANTHER" id="PTHR35526">
    <property type="entry name" value="ANTI-SIGMA-F FACTOR RSBW-RELATED"/>
    <property type="match status" value="1"/>
</dbReference>
<keyword evidence="2" id="KW-1185">Reference proteome</keyword>
<reference evidence="1 2" key="1">
    <citation type="submission" date="2024-09" db="EMBL/GenBank/DDBJ databases">
        <authorList>
            <person name="Lee S.D."/>
        </authorList>
    </citation>
    <scope>NUCLEOTIDE SEQUENCE [LARGE SCALE GENOMIC DNA]</scope>
    <source>
        <strain evidence="1 2">N1-1</strain>
    </source>
</reference>
<dbReference type="EMBL" id="JBHEZX010000002">
    <property type="protein sequence ID" value="MFC1408515.1"/>
    <property type="molecule type" value="Genomic_DNA"/>
</dbReference>
<dbReference type="SUPFAM" id="SSF55874">
    <property type="entry name" value="ATPase domain of HSP90 chaperone/DNA topoisomerase II/histidine kinase"/>
    <property type="match status" value="1"/>
</dbReference>
<dbReference type="Gene3D" id="3.30.565.10">
    <property type="entry name" value="Histidine kinase-like ATPase, C-terminal domain"/>
    <property type="match status" value="1"/>
</dbReference>
<organism evidence="1 2">
    <name type="scientific">Streptacidiphilus alkalitolerans</name>
    <dbReference type="NCBI Taxonomy" id="3342712"/>
    <lineage>
        <taxon>Bacteria</taxon>
        <taxon>Bacillati</taxon>
        <taxon>Actinomycetota</taxon>
        <taxon>Actinomycetes</taxon>
        <taxon>Kitasatosporales</taxon>
        <taxon>Streptomycetaceae</taxon>
        <taxon>Streptacidiphilus</taxon>
    </lineage>
</organism>
<dbReference type="GO" id="GO:0005524">
    <property type="term" value="F:ATP binding"/>
    <property type="evidence" value="ECO:0007669"/>
    <property type="project" value="UniProtKB-KW"/>
</dbReference>
<evidence type="ECO:0000313" key="2">
    <source>
        <dbReference type="Proteomes" id="UP001592582"/>
    </source>
</evidence>
<dbReference type="InterPro" id="IPR036890">
    <property type="entry name" value="HATPase_C_sf"/>
</dbReference>
<gene>
    <name evidence="1" type="ORF">ACEZDG_04405</name>
</gene>
<dbReference type="InterPro" id="IPR050267">
    <property type="entry name" value="Anti-sigma-factor_SerPK"/>
</dbReference>
<evidence type="ECO:0000313" key="1">
    <source>
        <dbReference type="EMBL" id="MFC1408515.1"/>
    </source>
</evidence>
<dbReference type="Proteomes" id="UP001592582">
    <property type="component" value="Unassembled WGS sequence"/>
</dbReference>
<dbReference type="Pfam" id="PF13581">
    <property type="entry name" value="HATPase_c_2"/>
    <property type="match status" value="1"/>
</dbReference>
<protein>
    <submittedName>
        <fullName evidence="1">ATP-binding protein</fullName>
    </submittedName>
</protein>